<comment type="caution">
    <text evidence="1">The sequence shown here is derived from an EMBL/GenBank/DDBJ whole genome shotgun (WGS) entry which is preliminary data.</text>
</comment>
<reference evidence="1" key="1">
    <citation type="journal article" date="2014" name="Front. Microbiol.">
        <title>High frequency of phylogenetically diverse reductive dehalogenase-homologous genes in deep subseafloor sedimentary metagenomes.</title>
        <authorList>
            <person name="Kawai M."/>
            <person name="Futagami T."/>
            <person name="Toyoda A."/>
            <person name="Takaki Y."/>
            <person name="Nishi S."/>
            <person name="Hori S."/>
            <person name="Arai W."/>
            <person name="Tsubouchi T."/>
            <person name="Morono Y."/>
            <person name="Uchiyama I."/>
            <person name="Ito T."/>
            <person name="Fujiyama A."/>
            <person name="Inagaki F."/>
            <person name="Takami H."/>
        </authorList>
    </citation>
    <scope>NUCLEOTIDE SEQUENCE</scope>
    <source>
        <strain evidence="1">Expedition CK06-06</strain>
    </source>
</reference>
<evidence type="ECO:0000313" key="1">
    <source>
        <dbReference type="EMBL" id="GAG28398.1"/>
    </source>
</evidence>
<dbReference type="EMBL" id="BARS01047523">
    <property type="protein sequence ID" value="GAG28398.1"/>
    <property type="molecule type" value="Genomic_DNA"/>
</dbReference>
<sequence length="120" mass="13918">VKIKTDGKSRIFSIYSGGILHSKTSLSIVEDYLRFKANLPKGTPEWLKCYFDGVRDCLHDKLYEHLHFAYEINGKLYSIHKSHLSYYEKHGLKPSDLCGAKGGHYWFKNDKPFFVAEKES</sequence>
<feature type="non-terminal residue" evidence="1">
    <location>
        <position position="1"/>
    </location>
</feature>
<gene>
    <name evidence="1" type="ORF">S01H1_71372</name>
</gene>
<accession>X0WVB0</accession>
<dbReference type="AlphaFoldDB" id="X0WVB0"/>
<proteinExistence type="predicted"/>
<name>X0WVB0_9ZZZZ</name>
<protein>
    <submittedName>
        <fullName evidence="1">Uncharacterized protein</fullName>
    </submittedName>
</protein>
<organism evidence="1">
    <name type="scientific">marine sediment metagenome</name>
    <dbReference type="NCBI Taxonomy" id="412755"/>
    <lineage>
        <taxon>unclassified sequences</taxon>
        <taxon>metagenomes</taxon>
        <taxon>ecological metagenomes</taxon>
    </lineage>
</organism>